<dbReference type="SUPFAM" id="SSF54285">
    <property type="entry name" value="MoaD/ThiS"/>
    <property type="match status" value="1"/>
</dbReference>
<dbReference type="InterPro" id="IPR016155">
    <property type="entry name" value="Mopterin_synth/thiamin_S_b"/>
</dbReference>
<evidence type="ECO:0000313" key="2">
    <source>
        <dbReference type="Proteomes" id="UP001259803"/>
    </source>
</evidence>
<dbReference type="Proteomes" id="UP001259803">
    <property type="component" value="Unassembled WGS sequence"/>
</dbReference>
<dbReference type="InterPro" id="IPR003749">
    <property type="entry name" value="ThiS/MoaD-like"/>
</dbReference>
<proteinExistence type="predicted"/>
<reference evidence="1 2" key="1">
    <citation type="submission" date="2023-09" db="EMBL/GenBank/DDBJ databases">
        <authorList>
            <person name="Rey-Velasco X."/>
        </authorList>
    </citation>
    <scope>NUCLEOTIDE SEQUENCE [LARGE SCALE GENOMIC DNA]</scope>
    <source>
        <strain evidence="1 2">F390</strain>
    </source>
</reference>
<organism evidence="1 2">
    <name type="scientific">Croceicoccus esteveae</name>
    <dbReference type="NCBI Taxonomy" id="3075597"/>
    <lineage>
        <taxon>Bacteria</taxon>
        <taxon>Pseudomonadati</taxon>
        <taxon>Pseudomonadota</taxon>
        <taxon>Alphaproteobacteria</taxon>
        <taxon>Sphingomonadales</taxon>
        <taxon>Erythrobacteraceae</taxon>
        <taxon>Croceicoccus</taxon>
    </lineage>
</organism>
<gene>
    <name evidence="1" type="ORF">RM533_03480</name>
</gene>
<name>A0ABU2ZF58_9SPHN</name>
<dbReference type="RefSeq" id="WP_311339821.1">
    <property type="nucleotide sequence ID" value="NZ_JAVRHS010000002.1"/>
</dbReference>
<keyword evidence="2" id="KW-1185">Reference proteome</keyword>
<dbReference type="EMBL" id="JAVRHS010000002">
    <property type="protein sequence ID" value="MDT0575243.1"/>
    <property type="molecule type" value="Genomic_DNA"/>
</dbReference>
<dbReference type="Gene3D" id="3.10.20.30">
    <property type="match status" value="1"/>
</dbReference>
<accession>A0ABU2ZF58</accession>
<evidence type="ECO:0000313" key="1">
    <source>
        <dbReference type="EMBL" id="MDT0575243.1"/>
    </source>
</evidence>
<dbReference type="InterPro" id="IPR012675">
    <property type="entry name" value="Beta-grasp_dom_sf"/>
</dbReference>
<protein>
    <submittedName>
        <fullName evidence="1">MoaD/ThiS family protein</fullName>
    </submittedName>
</protein>
<dbReference type="Pfam" id="PF02597">
    <property type="entry name" value="ThiS"/>
    <property type="match status" value="1"/>
</dbReference>
<comment type="caution">
    <text evidence="1">The sequence shown here is derived from an EMBL/GenBank/DDBJ whole genome shotgun (WGS) entry which is preliminary data.</text>
</comment>
<sequence>MEVTLVFLGRLEDAAGGAQRIIAVEPPSCIANIAQSLEPDLCAALLKEDVRFALNGALVQRHCSVSDGDEVAFLPPVSGG</sequence>